<sequence length="341" mass="37553">MNDLIELEKKIVPEIVDILEKRYDILRSVYLCQPIGRRALATQLNIGERTIRTEVAVLKDQGLLNIESMGMYVTEDGKNVLDDLKDVIHSLKGLSDLEMSLEKVLGVKKVIIVQGNSDEDELVLKDMGRASAKYLRSVISYNSVIGITGGTTMAQVAEEMCQEKKYSDVLVLPARGGLGKNVEIQANSIAAKLAQKLGGNYRLLHVPDNIEEETIAALLKVPEVNEFVNTMKNIDVLVFGMGRADEMAKKRKSSEEKIEKLIEKGAVAEAFGHYFDRNGDTVWESMTVGLSLIDFKKVGNVIGVAGGERKAEAIISICSIREDMILVTDEGAAKKILDIVN</sequence>
<keyword evidence="2" id="KW-0805">Transcription regulation</keyword>
<dbReference type="OrthoDB" id="9793820at2"/>
<dbReference type="GO" id="GO:0030246">
    <property type="term" value="F:carbohydrate binding"/>
    <property type="evidence" value="ECO:0007669"/>
    <property type="project" value="InterPro"/>
</dbReference>
<dbReference type="InterPro" id="IPR036390">
    <property type="entry name" value="WH_DNA-bd_sf"/>
</dbReference>
<dbReference type="PANTHER" id="PTHR34294:SF5">
    <property type="entry name" value="CENTRAL GLYCOLYTIC GENES REGULATOR"/>
    <property type="match status" value="1"/>
</dbReference>
<keyword evidence="4" id="KW-0804">Transcription</keyword>
<gene>
    <name evidence="7" type="ORF">SAMN02745180_01456</name>
</gene>
<evidence type="ECO:0000256" key="4">
    <source>
        <dbReference type="ARBA" id="ARBA00023163"/>
    </source>
</evidence>
<dbReference type="AlphaFoldDB" id="A0A1M5X384"/>
<dbReference type="EMBL" id="FQXR01000006">
    <property type="protein sequence ID" value="SHH94326.1"/>
    <property type="molecule type" value="Genomic_DNA"/>
</dbReference>
<evidence type="ECO:0000259" key="6">
    <source>
        <dbReference type="Pfam" id="PF21715"/>
    </source>
</evidence>
<dbReference type="Proteomes" id="UP000184389">
    <property type="component" value="Unassembled WGS sequence"/>
</dbReference>
<dbReference type="SUPFAM" id="SSF46785">
    <property type="entry name" value="Winged helix' DNA-binding domain"/>
    <property type="match status" value="1"/>
</dbReference>
<evidence type="ECO:0000256" key="1">
    <source>
        <dbReference type="ARBA" id="ARBA00010466"/>
    </source>
</evidence>
<dbReference type="InterPro" id="IPR037171">
    <property type="entry name" value="NagB/RpiA_transferase-like"/>
</dbReference>
<organism evidence="7 8">
    <name type="scientific">Sporanaerobacter acetigenes DSM 13106</name>
    <dbReference type="NCBI Taxonomy" id="1123281"/>
    <lineage>
        <taxon>Bacteria</taxon>
        <taxon>Bacillati</taxon>
        <taxon>Bacillota</taxon>
        <taxon>Tissierellia</taxon>
        <taxon>Tissierellales</taxon>
        <taxon>Sporanaerobacteraceae</taxon>
        <taxon>Sporanaerobacter</taxon>
    </lineage>
</organism>
<feature type="domain" description="Sugar-binding" evidence="5">
    <location>
        <begin position="91"/>
        <end position="337"/>
    </location>
</feature>
<dbReference type="Gene3D" id="3.40.50.1360">
    <property type="match status" value="1"/>
</dbReference>
<dbReference type="InterPro" id="IPR048715">
    <property type="entry name" value="CggR_N"/>
</dbReference>
<dbReference type="InterPro" id="IPR051054">
    <property type="entry name" value="SorC_transcr_regulators"/>
</dbReference>
<dbReference type="GO" id="GO:0003677">
    <property type="term" value="F:DNA binding"/>
    <property type="evidence" value="ECO:0007669"/>
    <property type="project" value="UniProtKB-KW"/>
</dbReference>
<dbReference type="Pfam" id="PF04198">
    <property type="entry name" value="Sugar-bind"/>
    <property type="match status" value="1"/>
</dbReference>
<dbReference type="STRING" id="1123281.SAMN02745180_01456"/>
<proteinExistence type="inferred from homology"/>
<name>A0A1M5X384_9FIRM</name>
<evidence type="ECO:0000256" key="2">
    <source>
        <dbReference type="ARBA" id="ARBA00023015"/>
    </source>
</evidence>
<dbReference type="PANTHER" id="PTHR34294">
    <property type="entry name" value="TRANSCRIPTIONAL REGULATOR-RELATED"/>
    <property type="match status" value="1"/>
</dbReference>
<keyword evidence="3" id="KW-0238">DNA-binding</keyword>
<dbReference type="Pfam" id="PF21715">
    <property type="entry name" value="CggR_N"/>
    <property type="match status" value="1"/>
</dbReference>
<protein>
    <submittedName>
        <fullName evidence="7">Central glycolytic genes regulator</fullName>
    </submittedName>
</protein>
<accession>A0A1M5X384</accession>
<dbReference type="Gene3D" id="1.10.10.10">
    <property type="entry name" value="Winged helix-like DNA-binding domain superfamily/Winged helix DNA-binding domain"/>
    <property type="match status" value="1"/>
</dbReference>
<evidence type="ECO:0000313" key="7">
    <source>
        <dbReference type="EMBL" id="SHH94326.1"/>
    </source>
</evidence>
<evidence type="ECO:0000259" key="5">
    <source>
        <dbReference type="Pfam" id="PF04198"/>
    </source>
</evidence>
<dbReference type="InterPro" id="IPR007324">
    <property type="entry name" value="Sugar-bd_dom_put"/>
</dbReference>
<reference evidence="7 8" key="1">
    <citation type="submission" date="2016-11" db="EMBL/GenBank/DDBJ databases">
        <authorList>
            <person name="Jaros S."/>
            <person name="Januszkiewicz K."/>
            <person name="Wedrychowicz H."/>
        </authorList>
    </citation>
    <scope>NUCLEOTIDE SEQUENCE [LARGE SCALE GENOMIC DNA]</scope>
    <source>
        <strain evidence="7 8">DSM 13106</strain>
    </source>
</reference>
<evidence type="ECO:0000313" key="8">
    <source>
        <dbReference type="Proteomes" id="UP000184389"/>
    </source>
</evidence>
<keyword evidence="8" id="KW-1185">Reference proteome</keyword>
<dbReference type="SUPFAM" id="SSF100950">
    <property type="entry name" value="NagB/RpiA/CoA transferase-like"/>
    <property type="match status" value="1"/>
</dbReference>
<evidence type="ECO:0000256" key="3">
    <source>
        <dbReference type="ARBA" id="ARBA00023125"/>
    </source>
</evidence>
<dbReference type="InterPro" id="IPR036388">
    <property type="entry name" value="WH-like_DNA-bd_sf"/>
</dbReference>
<feature type="domain" description="CggR N-terminal DNA binding" evidence="6">
    <location>
        <begin position="18"/>
        <end position="88"/>
    </location>
</feature>
<comment type="similarity">
    <text evidence="1">Belongs to the SorC transcriptional regulatory family.</text>
</comment>